<accession>A0ABQ8JZT1</accession>
<dbReference type="GeneID" id="71999010"/>
<protein>
    <submittedName>
        <fullName evidence="1">Uncharacterized protein</fullName>
    </submittedName>
</protein>
<proteinExistence type="predicted"/>
<dbReference type="EMBL" id="JADCUA010000035">
    <property type="protein sequence ID" value="KAH9829895.1"/>
    <property type="molecule type" value="Genomic_DNA"/>
</dbReference>
<name>A0ABQ8JZT1_9APHY</name>
<sequence>MLVRDFLQARTTQDCHAFGVCLETLGHLHYLRGRCGHRPVSEIQRRLCTTYVQSAGKCPPSPTQTEMPEITQRFPVLCGLNAPQHPCPHATHTMDAQTRLRTSPRSSVFCKPMLNTIYHFQARRPHTRRPRGAITAIEMLEKARDDTLRANNRLPRSSISNPANFVLLCPFEKSVDRRSASDSISHPRFHQTSTGIGSIESEPDRRLRLMSTGRACGAPKYNAGQRSDALRALWLWTFF</sequence>
<evidence type="ECO:0000313" key="1">
    <source>
        <dbReference type="EMBL" id="KAH9829895.1"/>
    </source>
</evidence>
<gene>
    <name evidence="1" type="ORF">C8Q71DRAFT_393435</name>
</gene>
<keyword evidence="2" id="KW-1185">Reference proteome</keyword>
<comment type="caution">
    <text evidence="1">The sequence shown here is derived from an EMBL/GenBank/DDBJ whole genome shotgun (WGS) entry which is preliminary data.</text>
</comment>
<organism evidence="1 2">
    <name type="scientific">Rhodofomes roseus</name>
    <dbReference type="NCBI Taxonomy" id="34475"/>
    <lineage>
        <taxon>Eukaryota</taxon>
        <taxon>Fungi</taxon>
        <taxon>Dikarya</taxon>
        <taxon>Basidiomycota</taxon>
        <taxon>Agaricomycotina</taxon>
        <taxon>Agaricomycetes</taxon>
        <taxon>Polyporales</taxon>
        <taxon>Rhodofomes</taxon>
    </lineage>
</organism>
<reference evidence="1 2" key="1">
    <citation type="journal article" date="2021" name="Environ. Microbiol.">
        <title>Gene family expansions and transcriptome signatures uncover fungal adaptations to wood decay.</title>
        <authorList>
            <person name="Hage H."/>
            <person name="Miyauchi S."/>
            <person name="Viragh M."/>
            <person name="Drula E."/>
            <person name="Min B."/>
            <person name="Chaduli D."/>
            <person name="Navarro D."/>
            <person name="Favel A."/>
            <person name="Norest M."/>
            <person name="Lesage-Meessen L."/>
            <person name="Balint B."/>
            <person name="Merenyi Z."/>
            <person name="de Eugenio L."/>
            <person name="Morin E."/>
            <person name="Martinez A.T."/>
            <person name="Baldrian P."/>
            <person name="Stursova M."/>
            <person name="Martinez M.J."/>
            <person name="Novotny C."/>
            <person name="Magnuson J.K."/>
            <person name="Spatafora J.W."/>
            <person name="Maurice S."/>
            <person name="Pangilinan J."/>
            <person name="Andreopoulos W."/>
            <person name="LaButti K."/>
            <person name="Hundley H."/>
            <person name="Na H."/>
            <person name="Kuo A."/>
            <person name="Barry K."/>
            <person name="Lipzen A."/>
            <person name="Henrissat B."/>
            <person name="Riley R."/>
            <person name="Ahrendt S."/>
            <person name="Nagy L.G."/>
            <person name="Grigoriev I.V."/>
            <person name="Martin F."/>
            <person name="Rosso M.N."/>
        </authorList>
    </citation>
    <scope>NUCLEOTIDE SEQUENCE [LARGE SCALE GENOMIC DNA]</scope>
    <source>
        <strain evidence="1 2">CIRM-BRFM 1785</strain>
    </source>
</reference>
<dbReference type="RefSeq" id="XP_047773258.1">
    <property type="nucleotide sequence ID" value="XM_047918278.1"/>
</dbReference>
<dbReference type="Proteomes" id="UP000814176">
    <property type="component" value="Unassembled WGS sequence"/>
</dbReference>
<evidence type="ECO:0000313" key="2">
    <source>
        <dbReference type="Proteomes" id="UP000814176"/>
    </source>
</evidence>